<evidence type="ECO:0000256" key="1">
    <source>
        <dbReference type="ARBA" id="ARBA00022679"/>
    </source>
</evidence>
<keyword evidence="2" id="KW-0012">Acyltransferase</keyword>
<dbReference type="PROSITE" id="PS51186">
    <property type="entry name" value="GNAT"/>
    <property type="match status" value="1"/>
</dbReference>
<dbReference type="PANTHER" id="PTHR43800">
    <property type="entry name" value="PEPTIDYL-LYSINE N-ACETYLTRANSFERASE YJAB"/>
    <property type="match status" value="1"/>
</dbReference>
<dbReference type="STRING" id="388357.GCA_001580365_00341"/>
<proteinExistence type="predicted"/>
<dbReference type="GO" id="GO:0016747">
    <property type="term" value="F:acyltransferase activity, transferring groups other than amino-acyl groups"/>
    <property type="evidence" value="ECO:0007669"/>
    <property type="project" value="InterPro"/>
</dbReference>
<dbReference type="InterPro" id="IPR000182">
    <property type="entry name" value="GNAT_dom"/>
</dbReference>
<evidence type="ECO:0000259" key="3">
    <source>
        <dbReference type="PROSITE" id="PS51186"/>
    </source>
</evidence>
<protein>
    <submittedName>
        <fullName evidence="4">N-acetyltransferase</fullName>
    </submittedName>
</protein>
<evidence type="ECO:0000313" key="4">
    <source>
        <dbReference type="EMBL" id="GEO97006.1"/>
    </source>
</evidence>
<organism evidence="4 5">
    <name type="scientific">Kocuria turfanensis</name>
    <dbReference type="NCBI Taxonomy" id="388357"/>
    <lineage>
        <taxon>Bacteria</taxon>
        <taxon>Bacillati</taxon>
        <taxon>Actinomycetota</taxon>
        <taxon>Actinomycetes</taxon>
        <taxon>Micrococcales</taxon>
        <taxon>Micrococcaceae</taxon>
        <taxon>Kocuria</taxon>
    </lineage>
</organism>
<keyword evidence="5" id="KW-1185">Reference proteome</keyword>
<evidence type="ECO:0000313" key="5">
    <source>
        <dbReference type="Proteomes" id="UP000321103"/>
    </source>
</evidence>
<dbReference type="InterPro" id="IPR016181">
    <property type="entry name" value="Acyl_CoA_acyltransferase"/>
</dbReference>
<dbReference type="PANTHER" id="PTHR43800:SF1">
    <property type="entry name" value="PEPTIDYL-LYSINE N-ACETYLTRANSFERASE YJAB"/>
    <property type="match status" value="1"/>
</dbReference>
<gene>
    <name evidence="4" type="ORF">KTU01_31290</name>
</gene>
<dbReference type="RefSeq" id="WP_261775445.1">
    <property type="nucleotide sequence ID" value="NZ_BJZS01000103.1"/>
</dbReference>
<dbReference type="Gene3D" id="3.40.630.30">
    <property type="match status" value="1"/>
</dbReference>
<reference evidence="4 5" key="1">
    <citation type="submission" date="2019-07" db="EMBL/GenBank/DDBJ databases">
        <title>Whole genome shotgun sequence of Kocuria turfanensis NBRC 107627.</title>
        <authorList>
            <person name="Hosoyama A."/>
            <person name="Uohara A."/>
            <person name="Ohji S."/>
            <person name="Ichikawa N."/>
        </authorList>
    </citation>
    <scope>NUCLEOTIDE SEQUENCE [LARGE SCALE GENOMIC DNA]</scope>
    <source>
        <strain evidence="4 5">NBRC 107627</strain>
    </source>
</reference>
<sequence length="139" mass="15640">MDAVAADPPPGLLELEQERRNDRIWVSTDEEDHPVGHLRLHIVDGAPHVEQLSVDPAHGRLGHGRALLEQAQRWATASGAHRMTLTTYRHVPWNGPFYARQGWRELAPDELGDQLKAVRAAEAAHGLDRWPRMAMVKDL</sequence>
<accession>A0A512IH23</accession>
<dbReference type="Pfam" id="PF00583">
    <property type="entry name" value="Acetyltransf_1"/>
    <property type="match status" value="1"/>
</dbReference>
<feature type="domain" description="N-acetyltransferase" evidence="3">
    <location>
        <begin position="1"/>
        <end position="125"/>
    </location>
</feature>
<keyword evidence="1 4" id="KW-0808">Transferase</keyword>
<dbReference type="AlphaFoldDB" id="A0A512IH23"/>
<dbReference type="EMBL" id="BJZS01000103">
    <property type="protein sequence ID" value="GEO97006.1"/>
    <property type="molecule type" value="Genomic_DNA"/>
</dbReference>
<dbReference type="CDD" id="cd04301">
    <property type="entry name" value="NAT_SF"/>
    <property type="match status" value="1"/>
</dbReference>
<evidence type="ECO:0000256" key="2">
    <source>
        <dbReference type="ARBA" id="ARBA00023315"/>
    </source>
</evidence>
<dbReference type="Proteomes" id="UP000321103">
    <property type="component" value="Unassembled WGS sequence"/>
</dbReference>
<name>A0A512IH23_9MICC</name>
<comment type="caution">
    <text evidence="4">The sequence shown here is derived from an EMBL/GenBank/DDBJ whole genome shotgun (WGS) entry which is preliminary data.</text>
</comment>
<dbReference type="SUPFAM" id="SSF55729">
    <property type="entry name" value="Acyl-CoA N-acyltransferases (Nat)"/>
    <property type="match status" value="1"/>
</dbReference>